<evidence type="ECO:0000313" key="3">
    <source>
        <dbReference type="EMBL" id="ADD43935.1"/>
    </source>
</evidence>
<gene>
    <name evidence="3" type="ordered locus">Snas_4286</name>
</gene>
<evidence type="ECO:0000256" key="2">
    <source>
        <dbReference type="SAM" id="Phobius"/>
    </source>
</evidence>
<protein>
    <recommendedName>
        <fullName evidence="5">WD40 domain protein beta Propeller</fullName>
    </recommendedName>
</protein>
<dbReference type="Proteomes" id="UP000000844">
    <property type="component" value="Chromosome"/>
</dbReference>
<dbReference type="Pfam" id="PF07676">
    <property type="entry name" value="PD40"/>
    <property type="match status" value="1"/>
</dbReference>
<dbReference type="AlphaFoldDB" id="D3Q2K2"/>
<dbReference type="Gene3D" id="2.120.10.30">
    <property type="entry name" value="TolB, C-terminal domain"/>
    <property type="match status" value="1"/>
</dbReference>
<dbReference type="OrthoDB" id="9808778at2"/>
<dbReference type="InterPro" id="IPR011659">
    <property type="entry name" value="WD40"/>
</dbReference>
<feature type="region of interest" description="Disordered" evidence="1">
    <location>
        <begin position="298"/>
        <end position="320"/>
    </location>
</feature>
<keyword evidence="2" id="KW-1133">Transmembrane helix</keyword>
<evidence type="ECO:0008006" key="5">
    <source>
        <dbReference type="Google" id="ProtNLM"/>
    </source>
</evidence>
<dbReference type="RefSeq" id="WP_013019506.1">
    <property type="nucleotide sequence ID" value="NC_013947.1"/>
</dbReference>
<reference evidence="3 4" key="1">
    <citation type="journal article" date="2009" name="Stand. Genomic Sci.">
        <title>Complete genome sequence of Stackebrandtia nassauensis type strain (LLR-40K-21).</title>
        <authorList>
            <person name="Munk C."/>
            <person name="Lapidus A."/>
            <person name="Copeland A."/>
            <person name="Jando M."/>
            <person name="Mayilraj S."/>
            <person name="Glavina Del Rio T."/>
            <person name="Nolan M."/>
            <person name="Chen F."/>
            <person name="Lucas S."/>
            <person name="Tice H."/>
            <person name="Cheng J.F."/>
            <person name="Han C."/>
            <person name="Detter J.C."/>
            <person name="Bruce D."/>
            <person name="Goodwin L."/>
            <person name="Chain P."/>
            <person name="Pitluck S."/>
            <person name="Goker M."/>
            <person name="Ovchinikova G."/>
            <person name="Pati A."/>
            <person name="Ivanova N."/>
            <person name="Mavromatis K."/>
            <person name="Chen A."/>
            <person name="Palaniappan K."/>
            <person name="Land M."/>
            <person name="Hauser L."/>
            <person name="Chang Y.J."/>
            <person name="Jeffries C.D."/>
            <person name="Bristow J."/>
            <person name="Eisen J.A."/>
            <person name="Markowitz V."/>
            <person name="Hugenholtz P."/>
            <person name="Kyrpides N.C."/>
            <person name="Klenk H.P."/>
        </authorList>
    </citation>
    <scope>NUCLEOTIDE SEQUENCE [LARGE SCALE GENOMIC DNA]</scope>
    <source>
        <strain evidence="4">DSM 44728 / CIP 108903 / NRRL B-16338 / NBRC 102104 / LLR-40K-21</strain>
    </source>
</reference>
<evidence type="ECO:0000313" key="4">
    <source>
        <dbReference type="Proteomes" id="UP000000844"/>
    </source>
</evidence>
<dbReference type="KEGG" id="sna:Snas_4286"/>
<organism evidence="3 4">
    <name type="scientific">Stackebrandtia nassauensis (strain DSM 44728 / CIP 108903 / NRRL B-16338 / NBRC 102104 / LLR-40K-21)</name>
    <dbReference type="NCBI Taxonomy" id="446470"/>
    <lineage>
        <taxon>Bacteria</taxon>
        <taxon>Bacillati</taxon>
        <taxon>Actinomycetota</taxon>
        <taxon>Actinomycetes</taxon>
        <taxon>Glycomycetales</taxon>
        <taxon>Glycomycetaceae</taxon>
        <taxon>Stackebrandtia</taxon>
    </lineage>
</organism>
<keyword evidence="2" id="KW-0812">Transmembrane</keyword>
<keyword evidence="4" id="KW-1185">Reference proteome</keyword>
<accession>D3Q2K2</accession>
<dbReference type="STRING" id="446470.Snas_4286"/>
<dbReference type="eggNOG" id="COG0823">
    <property type="taxonomic scope" value="Bacteria"/>
</dbReference>
<name>D3Q2K2_STANL</name>
<dbReference type="EMBL" id="CP001778">
    <property type="protein sequence ID" value="ADD43935.1"/>
    <property type="molecule type" value="Genomic_DNA"/>
</dbReference>
<feature type="transmembrane region" description="Helical" evidence="2">
    <location>
        <begin position="12"/>
        <end position="31"/>
    </location>
</feature>
<dbReference type="HOGENOM" id="CLU_070328_0_0_11"/>
<sequence>MSKLSAIPRRTVYGVAAIVLVLLLGTGYVTWRGMSTSSEANSDGFDLDRKDGIVYVDTDGRTRLADRDGDTLGTGPRCERAAAAAGRLSCLRALNQQFSSEITVYDGKLKQKLNLPLWGIPSRTRMSADGRFVAWTVFREGDSYMANGRFSTTAGIYDLKTKAHYGSLEDFTAYVDDKKFERENLNYWGITFTDDGHTFYATMASGDTTWLIRGDLRDKTLTALRENVECPSLSPDGTRIAYKHRDGDRWRLHVLNLKSGKDTALSEKAHIDDQAAWLDNHTVGYAKSHDDKPAVFTVEADGGGKPHRLLAGSSPTALSG</sequence>
<dbReference type="SUPFAM" id="SSF82171">
    <property type="entry name" value="DPP6 N-terminal domain-like"/>
    <property type="match status" value="1"/>
</dbReference>
<dbReference type="InterPro" id="IPR011042">
    <property type="entry name" value="6-blade_b-propeller_TolB-like"/>
</dbReference>
<proteinExistence type="predicted"/>
<evidence type="ECO:0000256" key="1">
    <source>
        <dbReference type="SAM" id="MobiDB-lite"/>
    </source>
</evidence>
<keyword evidence="2" id="KW-0472">Membrane</keyword>